<evidence type="ECO:0000313" key="5">
    <source>
        <dbReference type="EMBL" id="KON84878.1"/>
    </source>
</evidence>
<dbReference type="Gene3D" id="3.40.366.10">
    <property type="entry name" value="Malonyl-Coenzyme A Acyl Carrier Protein, domain 2"/>
    <property type="match status" value="1"/>
</dbReference>
<dbReference type="InterPro" id="IPR050858">
    <property type="entry name" value="Mal-CoA-ACP_Trans/PKS_FabD"/>
</dbReference>
<organism evidence="5 6">
    <name type="scientific">Rossellomorea marisflavi</name>
    <dbReference type="NCBI Taxonomy" id="189381"/>
    <lineage>
        <taxon>Bacteria</taxon>
        <taxon>Bacillati</taxon>
        <taxon>Bacillota</taxon>
        <taxon>Bacilli</taxon>
        <taxon>Bacillales</taxon>
        <taxon>Bacillaceae</taxon>
        <taxon>Rossellomorea</taxon>
    </lineage>
</organism>
<keyword evidence="6" id="KW-1185">Reference proteome</keyword>
<dbReference type="Proteomes" id="UP000037405">
    <property type="component" value="Unassembled WGS sequence"/>
</dbReference>
<gene>
    <name evidence="5" type="ORF">AF331_12810</name>
</gene>
<sequence length="303" mass="34497">MEALLLPGLAPSDYSEVEAFIHQSPHARRRFSEASSTIGYSLMDAFREADEREYEVKECAFLANSVALMDHYADLYGSRPEYTIGPSFGVMGAAVATETLTYEEAVWLTHESAKVSGRFYHRLEGDYQTHFIYNLSLEDAREIVEEFHAHNKPLELVGYLEKVVCLCGPAGVIKELKEYLNNKPKCFSLHTMKQPIHSSTLAPLHQELKNGIFKEFNFKPLKGTFISDVSGELVQDPEKFKQSLLDGYDNPVRWDLVKQQIVRLGLKDIYVVGPKNLFNQLLKKDVQTIEVSPEKMVDMLVER</sequence>
<dbReference type="STRING" id="189381.GCA_900166615_01339"/>
<dbReference type="EC" id="2.3.1.39" evidence="1"/>
<reference evidence="6" key="1">
    <citation type="submission" date="2015-07" db="EMBL/GenBank/DDBJ databases">
        <title>Fjat-14235 jcm11544.</title>
        <authorList>
            <person name="Liu B."/>
            <person name="Wang J."/>
            <person name="Zhu Y."/>
            <person name="Liu G."/>
            <person name="Chen Q."/>
            <person name="Chen Z."/>
            <person name="Lan J."/>
            <person name="Che J."/>
            <person name="Ge C."/>
            <person name="Shi H."/>
            <person name="Pan Z."/>
            <person name="Liu X."/>
        </authorList>
    </citation>
    <scope>NUCLEOTIDE SEQUENCE [LARGE SCALE GENOMIC DNA]</scope>
    <source>
        <strain evidence="6">JCM 11544</strain>
    </source>
</reference>
<dbReference type="GO" id="GO:0004314">
    <property type="term" value="F:[acyl-carrier-protein] S-malonyltransferase activity"/>
    <property type="evidence" value="ECO:0007669"/>
    <property type="project" value="UniProtKB-EC"/>
</dbReference>
<keyword evidence="2" id="KW-0808">Transferase</keyword>
<protein>
    <recommendedName>
        <fullName evidence="1">[acyl-carrier-protein] S-malonyltransferase</fullName>
        <ecNumber evidence="1">2.3.1.39</ecNumber>
    </recommendedName>
</protein>
<proteinExistence type="predicted"/>
<dbReference type="InterPro" id="IPR016035">
    <property type="entry name" value="Acyl_Trfase/lysoPLipase"/>
</dbReference>
<dbReference type="SUPFAM" id="SSF52151">
    <property type="entry name" value="FabD/lysophospholipase-like"/>
    <property type="match status" value="1"/>
</dbReference>
<name>A0A0M0G502_9BACI</name>
<dbReference type="PANTHER" id="PTHR42681">
    <property type="entry name" value="MALONYL-COA-ACYL CARRIER PROTEIN TRANSACYLASE, MITOCHONDRIAL"/>
    <property type="match status" value="1"/>
</dbReference>
<dbReference type="PANTHER" id="PTHR42681:SF1">
    <property type="entry name" value="MALONYL-COA-ACYL CARRIER PROTEIN TRANSACYLASE, MITOCHONDRIAL"/>
    <property type="match status" value="1"/>
</dbReference>
<accession>A0A0M0G502</accession>
<evidence type="ECO:0000256" key="3">
    <source>
        <dbReference type="ARBA" id="ARBA00023315"/>
    </source>
</evidence>
<dbReference type="RefSeq" id="WP_053428481.1">
    <property type="nucleotide sequence ID" value="NZ_LGUE01000004.1"/>
</dbReference>
<comment type="caution">
    <text evidence="5">The sequence shown here is derived from an EMBL/GenBank/DDBJ whole genome shotgun (WGS) entry which is preliminary data.</text>
</comment>
<dbReference type="GO" id="GO:0005829">
    <property type="term" value="C:cytosol"/>
    <property type="evidence" value="ECO:0007669"/>
    <property type="project" value="TreeGrafter"/>
</dbReference>
<dbReference type="PATRIC" id="fig|189381.12.peg.2604"/>
<dbReference type="OrthoDB" id="9805460at2"/>
<evidence type="ECO:0000256" key="4">
    <source>
        <dbReference type="ARBA" id="ARBA00048462"/>
    </source>
</evidence>
<dbReference type="EMBL" id="LGUE01000004">
    <property type="protein sequence ID" value="KON84878.1"/>
    <property type="molecule type" value="Genomic_DNA"/>
</dbReference>
<evidence type="ECO:0000313" key="6">
    <source>
        <dbReference type="Proteomes" id="UP000037405"/>
    </source>
</evidence>
<comment type="catalytic activity">
    <reaction evidence="4">
        <text>holo-[ACP] + malonyl-CoA = malonyl-[ACP] + CoA</text>
        <dbReference type="Rhea" id="RHEA:41792"/>
        <dbReference type="Rhea" id="RHEA-COMP:9623"/>
        <dbReference type="Rhea" id="RHEA-COMP:9685"/>
        <dbReference type="ChEBI" id="CHEBI:57287"/>
        <dbReference type="ChEBI" id="CHEBI:57384"/>
        <dbReference type="ChEBI" id="CHEBI:64479"/>
        <dbReference type="ChEBI" id="CHEBI:78449"/>
        <dbReference type="EC" id="2.3.1.39"/>
    </reaction>
</comment>
<dbReference type="GO" id="GO:0006633">
    <property type="term" value="P:fatty acid biosynthetic process"/>
    <property type="evidence" value="ECO:0007669"/>
    <property type="project" value="TreeGrafter"/>
</dbReference>
<dbReference type="AlphaFoldDB" id="A0A0M0G502"/>
<evidence type="ECO:0000256" key="2">
    <source>
        <dbReference type="ARBA" id="ARBA00022679"/>
    </source>
</evidence>
<evidence type="ECO:0000256" key="1">
    <source>
        <dbReference type="ARBA" id="ARBA00013258"/>
    </source>
</evidence>
<dbReference type="Gene3D" id="3.30.70.250">
    <property type="entry name" value="Malonyl-CoA ACP transacylase, ACP-binding"/>
    <property type="match status" value="1"/>
</dbReference>
<dbReference type="InterPro" id="IPR001227">
    <property type="entry name" value="Ac_transferase_dom_sf"/>
</dbReference>
<keyword evidence="3" id="KW-0012">Acyltransferase</keyword>